<dbReference type="GO" id="GO:0070096">
    <property type="term" value="P:mitochondrial outer membrane translocase complex assembly"/>
    <property type="evidence" value="ECO:0007669"/>
    <property type="project" value="InterPro"/>
</dbReference>
<dbReference type="EMBL" id="GG745358">
    <property type="protein sequence ID" value="KNE68872.1"/>
    <property type="molecule type" value="Genomic_DNA"/>
</dbReference>
<evidence type="ECO:0000256" key="1">
    <source>
        <dbReference type="SAM" id="MobiDB-lite"/>
    </source>
</evidence>
<evidence type="ECO:0000313" key="3">
    <source>
        <dbReference type="Proteomes" id="UP000054350"/>
    </source>
</evidence>
<feature type="compositionally biased region" description="Low complexity" evidence="1">
    <location>
        <begin position="1"/>
        <end position="18"/>
    </location>
</feature>
<feature type="compositionally biased region" description="Low complexity" evidence="1">
    <location>
        <begin position="50"/>
        <end position="63"/>
    </location>
</feature>
<reference evidence="2 3" key="1">
    <citation type="submission" date="2009-11" db="EMBL/GenBank/DDBJ databases">
        <title>Annotation of Allomyces macrogynus ATCC 38327.</title>
        <authorList>
            <consortium name="The Broad Institute Genome Sequencing Platform"/>
            <person name="Russ C."/>
            <person name="Cuomo C."/>
            <person name="Burger G."/>
            <person name="Gray M.W."/>
            <person name="Holland P.W.H."/>
            <person name="King N."/>
            <person name="Lang F.B.F."/>
            <person name="Roger A.J."/>
            <person name="Ruiz-Trillo I."/>
            <person name="Young S.K."/>
            <person name="Zeng Q."/>
            <person name="Gargeya S."/>
            <person name="Fitzgerald M."/>
            <person name="Haas B."/>
            <person name="Abouelleil A."/>
            <person name="Alvarado L."/>
            <person name="Arachchi H.M."/>
            <person name="Berlin A."/>
            <person name="Chapman S.B."/>
            <person name="Gearin G."/>
            <person name="Goldberg J."/>
            <person name="Griggs A."/>
            <person name="Gujja S."/>
            <person name="Hansen M."/>
            <person name="Heiman D."/>
            <person name="Howarth C."/>
            <person name="Larimer J."/>
            <person name="Lui A."/>
            <person name="MacDonald P.J.P."/>
            <person name="McCowen C."/>
            <person name="Montmayeur A."/>
            <person name="Murphy C."/>
            <person name="Neiman D."/>
            <person name="Pearson M."/>
            <person name="Priest M."/>
            <person name="Roberts A."/>
            <person name="Saif S."/>
            <person name="Shea T."/>
            <person name="Sisk P."/>
            <person name="Stolte C."/>
            <person name="Sykes S."/>
            <person name="Wortman J."/>
            <person name="Nusbaum C."/>
            <person name="Birren B."/>
        </authorList>
    </citation>
    <scope>NUCLEOTIDE SEQUENCE [LARGE SCALE GENOMIC DNA]</scope>
    <source>
        <strain evidence="2 3">ATCC 38327</strain>
    </source>
</reference>
<protein>
    <submittedName>
        <fullName evidence="2">Uncharacterized protein</fullName>
    </submittedName>
</protein>
<dbReference type="AlphaFoldDB" id="A0A0L0T2C0"/>
<keyword evidence="3" id="KW-1185">Reference proteome</keyword>
<gene>
    <name evidence="2" type="ORF">AMAG_13511</name>
</gene>
<dbReference type="VEuPathDB" id="FungiDB:AMAG_13511"/>
<accession>A0A0L0T2C0</accession>
<evidence type="ECO:0000313" key="2">
    <source>
        <dbReference type="EMBL" id="KNE68872.1"/>
    </source>
</evidence>
<dbReference type="InterPro" id="IPR037652">
    <property type="entry name" value="Mim2"/>
</dbReference>
<dbReference type="Pfam" id="PF19117">
    <property type="entry name" value="Mim2"/>
    <property type="match status" value="1"/>
</dbReference>
<feature type="region of interest" description="Disordered" evidence="1">
    <location>
        <begin position="1"/>
        <end position="37"/>
    </location>
</feature>
<reference evidence="3" key="2">
    <citation type="submission" date="2009-11" db="EMBL/GenBank/DDBJ databases">
        <title>The Genome Sequence of Allomyces macrogynus strain ATCC 38327.</title>
        <authorList>
            <consortium name="The Broad Institute Genome Sequencing Platform"/>
            <person name="Russ C."/>
            <person name="Cuomo C."/>
            <person name="Shea T."/>
            <person name="Young S.K."/>
            <person name="Zeng Q."/>
            <person name="Koehrsen M."/>
            <person name="Haas B."/>
            <person name="Borodovsky M."/>
            <person name="Guigo R."/>
            <person name="Alvarado L."/>
            <person name="Berlin A."/>
            <person name="Borenstein D."/>
            <person name="Chen Z."/>
            <person name="Engels R."/>
            <person name="Freedman E."/>
            <person name="Gellesch M."/>
            <person name="Goldberg J."/>
            <person name="Griggs A."/>
            <person name="Gujja S."/>
            <person name="Heiman D."/>
            <person name="Hepburn T."/>
            <person name="Howarth C."/>
            <person name="Jen D."/>
            <person name="Larson L."/>
            <person name="Lewis B."/>
            <person name="Mehta T."/>
            <person name="Park D."/>
            <person name="Pearson M."/>
            <person name="Roberts A."/>
            <person name="Saif S."/>
            <person name="Shenoy N."/>
            <person name="Sisk P."/>
            <person name="Stolte C."/>
            <person name="Sykes S."/>
            <person name="Walk T."/>
            <person name="White J."/>
            <person name="Yandava C."/>
            <person name="Burger G."/>
            <person name="Gray M.W."/>
            <person name="Holland P.W.H."/>
            <person name="King N."/>
            <person name="Lang F.B.F."/>
            <person name="Roger A.J."/>
            <person name="Ruiz-Trillo I."/>
            <person name="Lander E."/>
            <person name="Nusbaum C."/>
        </authorList>
    </citation>
    <scope>NUCLEOTIDE SEQUENCE [LARGE SCALE GENOMIC DNA]</scope>
    <source>
        <strain evidence="3">ATCC 38327</strain>
    </source>
</reference>
<organism evidence="2 3">
    <name type="scientific">Allomyces macrogynus (strain ATCC 38327)</name>
    <name type="common">Allomyces javanicus var. macrogynus</name>
    <dbReference type="NCBI Taxonomy" id="578462"/>
    <lineage>
        <taxon>Eukaryota</taxon>
        <taxon>Fungi</taxon>
        <taxon>Fungi incertae sedis</taxon>
        <taxon>Blastocladiomycota</taxon>
        <taxon>Blastocladiomycetes</taxon>
        <taxon>Blastocladiales</taxon>
        <taxon>Blastocladiaceae</taxon>
        <taxon>Allomyces</taxon>
    </lineage>
</organism>
<feature type="region of interest" description="Disordered" evidence="1">
    <location>
        <begin position="50"/>
        <end position="83"/>
    </location>
</feature>
<dbReference type="GO" id="GO:0005739">
    <property type="term" value="C:mitochondrion"/>
    <property type="evidence" value="ECO:0007669"/>
    <property type="project" value="GOC"/>
</dbReference>
<proteinExistence type="predicted"/>
<dbReference type="Proteomes" id="UP000054350">
    <property type="component" value="Unassembled WGS sequence"/>
</dbReference>
<name>A0A0L0T2C0_ALLM3</name>
<dbReference type="GO" id="GO:0045040">
    <property type="term" value="P:protein insertion into mitochondrial outer membrane"/>
    <property type="evidence" value="ECO:0007669"/>
    <property type="project" value="InterPro"/>
</dbReference>
<sequence length="173" mass="18312">MDQDLPASPTSPTSSVAAGVPLPASPEHVPASLLPTDEDGFVVGDAAASVPTTTSASWAAGASVDSSSSRGMSTPPFAELDDDDDDLSSGFWADVAGTGILSNHDDEWGLAGDEDLDDESDEELRRLEAEYEQQMTVLKTTLTTMILPLVAKFVGRRLALTLFPNVIRAWFPM</sequence>